<dbReference type="FunFam" id="3.40.50.80:FF:000009">
    <property type="entry name" value="NADH-cytochrome b5 reductase"/>
    <property type="match status" value="1"/>
</dbReference>
<dbReference type="Gene3D" id="2.40.30.10">
    <property type="entry name" value="Translation factors"/>
    <property type="match status" value="1"/>
</dbReference>
<comment type="catalytic activity">
    <reaction evidence="10">
        <text>2 Fe(III)-[cytochrome b5] + NADH = 2 Fe(II)-[cytochrome b5] + NAD(+) + H(+)</text>
        <dbReference type="Rhea" id="RHEA:46680"/>
        <dbReference type="Rhea" id="RHEA-COMP:10438"/>
        <dbReference type="Rhea" id="RHEA-COMP:10439"/>
        <dbReference type="ChEBI" id="CHEBI:15378"/>
        <dbReference type="ChEBI" id="CHEBI:29033"/>
        <dbReference type="ChEBI" id="CHEBI:29034"/>
        <dbReference type="ChEBI" id="CHEBI:57540"/>
        <dbReference type="ChEBI" id="CHEBI:57945"/>
        <dbReference type="EC" id="1.6.2.2"/>
    </reaction>
</comment>
<proteinExistence type="inferred from homology"/>
<organism evidence="12 13">
    <name type="scientific">Monascus purpureus</name>
    <name type="common">Red mold</name>
    <name type="synonym">Monascus anka</name>
    <dbReference type="NCBI Taxonomy" id="5098"/>
    <lineage>
        <taxon>Eukaryota</taxon>
        <taxon>Fungi</taxon>
        <taxon>Dikarya</taxon>
        <taxon>Ascomycota</taxon>
        <taxon>Pezizomycotina</taxon>
        <taxon>Eurotiomycetes</taxon>
        <taxon>Eurotiomycetidae</taxon>
        <taxon>Eurotiales</taxon>
        <taxon>Aspergillaceae</taxon>
        <taxon>Monascus</taxon>
    </lineage>
</organism>
<dbReference type="PANTHER" id="PTHR19370">
    <property type="entry name" value="NADH-CYTOCHROME B5 REDUCTASE"/>
    <property type="match status" value="1"/>
</dbReference>
<dbReference type="Gene3D" id="3.40.50.80">
    <property type="entry name" value="Nucleotide-binding domain of ferredoxin-NADP reductase (FNR) module"/>
    <property type="match status" value="1"/>
</dbReference>
<feature type="binding site" evidence="9">
    <location>
        <position position="171"/>
    </location>
    <ligand>
        <name>FAD</name>
        <dbReference type="ChEBI" id="CHEBI:57692"/>
    </ligand>
</feature>
<accession>A0A507R7K5</accession>
<comment type="caution">
    <text evidence="12">The sequence shown here is derived from an EMBL/GenBank/DDBJ whole genome shotgun (WGS) entry which is preliminary data.</text>
</comment>
<evidence type="ECO:0000313" key="13">
    <source>
        <dbReference type="Proteomes" id="UP000319663"/>
    </source>
</evidence>
<dbReference type="InterPro" id="IPR039261">
    <property type="entry name" value="FNR_nucleotide-bd"/>
</dbReference>
<dbReference type="GO" id="GO:0006696">
    <property type="term" value="P:ergosterol biosynthetic process"/>
    <property type="evidence" value="ECO:0007669"/>
    <property type="project" value="TreeGrafter"/>
</dbReference>
<keyword evidence="6 10" id="KW-0560">Oxidoreductase</keyword>
<keyword evidence="8" id="KW-0472">Membrane</keyword>
<evidence type="ECO:0000256" key="9">
    <source>
        <dbReference type="PIRSR" id="PIRSR601834-1"/>
    </source>
</evidence>
<comment type="subcellular location">
    <subcellularLocation>
        <location evidence="2">Mitochondrion outer membrane</location>
        <topology evidence="2">Single-pass membrane protein</topology>
    </subcellularLocation>
</comment>
<evidence type="ECO:0000256" key="8">
    <source>
        <dbReference type="ARBA" id="ARBA00023136"/>
    </source>
</evidence>
<evidence type="ECO:0000256" key="6">
    <source>
        <dbReference type="ARBA" id="ARBA00023002"/>
    </source>
</evidence>
<dbReference type="SUPFAM" id="SSF63380">
    <property type="entry name" value="Riboflavin synthase domain-like"/>
    <property type="match status" value="1"/>
</dbReference>
<name>A0A507R7K5_MONPU</name>
<evidence type="ECO:0000256" key="2">
    <source>
        <dbReference type="ARBA" id="ARBA00004572"/>
    </source>
</evidence>
<gene>
    <name evidence="12" type="ORF">MPDQ_006092</name>
</gene>
<comment type="similarity">
    <text evidence="3 10">Belongs to the flavoprotein pyridine nucleotide cytochrome reductase family.</text>
</comment>
<dbReference type="CDD" id="cd06183">
    <property type="entry name" value="cyt_b5_reduct_like"/>
    <property type="match status" value="1"/>
</dbReference>
<dbReference type="PROSITE" id="PS51384">
    <property type="entry name" value="FAD_FR"/>
    <property type="match status" value="1"/>
</dbReference>
<protein>
    <recommendedName>
        <fullName evidence="10">NADH-cytochrome b5 reductase</fullName>
        <ecNumber evidence="10">1.6.2.2</ecNumber>
    </recommendedName>
</protein>
<dbReference type="Proteomes" id="UP000319663">
    <property type="component" value="Unassembled WGS sequence"/>
</dbReference>
<dbReference type="Pfam" id="PF00175">
    <property type="entry name" value="NAD_binding_1"/>
    <property type="match status" value="1"/>
</dbReference>
<dbReference type="EC" id="1.6.2.2" evidence="10"/>
<feature type="binding site" evidence="9">
    <location>
        <position position="104"/>
    </location>
    <ligand>
        <name>FAD</name>
        <dbReference type="ChEBI" id="CHEBI:57692"/>
    </ligand>
</feature>
<evidence type="ECO:0000259" key="11">
    <source>
        <dbReference type="PROSITE" id="PS51384"/>
    </source>
</evidence>
<keyword evidence="7 10" id="KW-0520">NAD</keyword>
<evidence type="ECO:0000256" key="5">
    <source>
        <dbReference type="ARBA" id="ARBA00022827"/>
    </source>
</evidence>
<dbReference type="InterPro" id="IPR008333">
    <property type="entry name" value="Cbr1-like_FAD-bd_dom"/>
</dbReference>
<evidence type="ECO:0000256" key="10">
    <source>
        <dbReference type="RuleBase" id="RU361226"/>
    </source>
</evidence>
<feature type="binding site" evidence="9">
    <location>
        <position position="128"/>
    </location>
    <ligand>
        <name>FAD</name>
        <dbReference type="ChEBI" id="CHEBI:57692"/>
    </ligand>
</feature>
<evidence type="ECO:0000256" key="7">
    <source>
        <dbReference type="ARBA" id="ARBA00023027"/>
    </source>
</evidence>
<keyword evidence="13" id="KW-1185">Reference proteome</keyword>
<feature type="binding site" evidence="9">
    <location>
        <position position="122"/>
    </location>
    <ligand>
        <name>FAD</name>
        <dbReference type="ChEBI" id="CHEBI:57692"/>
    </ligand>
</feature>
<dbReference type="InterPro" id="IPR001709">
    <property type="entry name" value="Flavoprot_Pyr_Nucl_cyt_Rdtase"/>
</dbReference>
<evidence type="ECO:0000313" key="12">
    <source>
        <dbReference type="EMBL" id="TQB76913.1"/>
    </source>
</evidence>
<evidence type="ECO:0000256" key="4">
    <source>
        <dbReference type="ARBA" id="ARBA00022630"/>
    </source>
</evidence>
<dbReference type="Pfam" id="PF00970">
    <property type="entry name" value="FAD_binding_6"/>
    <property type="match status" value="1"/>
</dbReference>
<dbReference type="SUPFAM" id="SSF52343">
    <property type="entry name" value="Ferredoxin reductase-like, C-terminal NADP-linked domain"/>
    <property type="match status" value="1"/>
</dbReference>
<feature type="binding site" evidence="9">
    <location>
        <position position="130"/>
    </location>
    <ligand>
        <name>FAD</name>
        <dbReference type="ChEBI" id="CHEBI:57692"/>
    </ligand>
</feature>
<dbReference type="InterPro" id="IPR017938">
    <property type="entry name" value="Riboflavin_synthase-like_b-brl"/>
</dbReference>
<keyword evidence="4 9" id="KW-0285">Flavoprotein</keyword>
<feature type="domain" description="FAD-binding FR-type" evidence="11">
    <location>
        <begin position="49"/>
        <end position="154"/>
    </location>
</feature>
<dbReference type="InterPro" id="IPR001433">
    <property type="entry name" value="OxRdtase_FAD/NAD-bd"/>
</dbReference>
<dbReference type="OrthoDB" id="432685at2759"/>
<dbReference type="PRINTS" id="PR00371">
    <property type="entry name" value="FPNCR"/>
</dbReference>
<dbReference type="InterPro" id="IPR017927">
    <property type="entry name" value="FAD-bd_FR_type"/>
</dbReference>
<dbReference type="GO" id="GO:0090524">
    <property type="term" value="F:cytochrome-b5 reductase activity, acting on NADH"/>
    <property type="evidence" value="ECO:0007669"/>
    <property type="project" value="UniProtKB-EC"/>
</dbReference>
<dbReference type="STRING" id="5098.A0A507R7K5"/>
<dbReference type="AlphaFoldDB" id="A0A507R7K5"/>
<comment type="cofactor">
    <cofactor evidence="1 9 10">
        <name>FAD</name>
        <dbReference type="ChEBI" id="CHEBI:57692"/>
    </cofactor>
</comment>
<sequence length="301" mass="33283">MPVAHAPSRTLALLAVAGIGAYSLQRYFSRTALAESPQEPPVYFGGGGMNLTSLRLYSVQIVNHNTKRLLFELPDKDARCGLSLTSALLTITRPKGRWLPVIRPYTPINDFREPGFIELMVKKYPNGKASSHLHSLEPGQSVTFAGTIKGFPWSPNKFSHVYLLAGGAGITPIYQLIQGVLNNPEEKTKMTLIFGVNTEQDLVLRDELDDFKKRFPDRFNVVYTVSDPSKTADGSSSPSNPSYKQGRITESLLKEVMKGPDEKGIKIFVCGPPAMEASLTGYRNQGILGKLGYRKDHIHKF</sequence>
<dbReference type="InterPro" id="IPR001834">
    <property type="entry name" value="CBR-like"/>
</dbReference>
<evidence type="ECO:0000256" key="3">
    <source>
        <dbReference type="ARBA" id="ARBA00006105"/>
    </source>
</evidence>
<reference evidence="12 13" key="1">
    <citation type="submission" date="2019-06" db="EMBL/GenBank/DDBJ databases">
        <title>Wine fermentation using esterase from Monascus purpureus.</title>
        <authorList>
            <person name="Geng C."/>
            <person name="Zhang Y."/>
        </authorList>
    </citation>
    <scope>NUCLEOTIDE SEQUENCE [LARGE SCALE GENOMIC DNA]</scope>
    <source>
        <strain evidence="12">HQ1</strain>
    </source>
</reference>
<feature type="binding site" evidence="9">
    <location>
        <position position="105"/>
    </location>
    <ligand>
        <name>FAD</name>
        <dbReference type="ChEBI" id="CHEBI:57692"/>
    </ligand>
</feature>
<dbReference type="EMBL" id="VIFY01000005">
    <property type="protein sequence ID" value="TQB76913.1"/>
    <property type="molecule type" value="Genomic_DNA"/>
</dbReference>
<evidence type="ECO:0000256" key="1">
    <source>
        <dbReference type="ARBA" id="ARBA00001974"/>
    </source>
</evidence>
<dbReference type="GO" id="GO:0005741">
    <property type="term" value="C:mitochondrial outer membrane"/>
    <property type="evidence" value="ECO:0007669"/>
    <property type="project" value="UniProtKB-SubCell"/>
</dbReference>
<keyword evidence="5 9" id="KW-0274">FAD</keyword>
<dbReference type="PANTHER" id="PTHR19370:SF101">
    <property type="entry name" value="NADH-CYTOCHROME B5 REDUCTASE"/>
    <property type="match status" value="1"/>
</dbReference>
<dbReference type="PRINTS" id="PR00406">
    <property type="entry name" value="CYTB5RDTASE"/>
</dbReference>
<feature type="binding site" evidence="9">
    <location>
        <position position="103"/>
    </location>
    <ligand>
        <name>FAD</name>
        <dbReference type="ChEBI" id="CHEBI:57692"/>
    </ligand>
</feature>